<evidence type="ECO:0000313" key="11">
    <source>
        <dbReference type="Proteomes" id="UP001185028"/>
    </source>
</evidence>
<dbReference type="Proteomes" id="UP001185028">
    <property type="component" value="Unassembled WGS sequence"/>
</dbReference>
<sequence>MKQYTHIEKERCIACGACIAVLPAVFQPDEEGYAEAVYEGDANRGVTRIPLDMEYDLWDAVDGCPTEAVRQSEYPFA</sequence>
<evidence type="ECO:0000259" key="9">
    <source>
        <dbReference type="PROSITE" id="PS51379"/>
    </source>
</evidence>
<dbReference type="PANTHER" id="PTHR39163">
    <property type="entry name" value="FERREDOXIN"/>
    <property type="match status" value="1"/>
</dbReference>
<evidence type="ECO:0000256" key="3">
    <source>
        <dbReference type="ARBA" id="ARBA00022485"/>
    </source>
</evidence>
<name>A0ABU1J5L9_9BACL</name>
<evidence type="ECO:0000313" key="10">
    <source>
        <dbReference type="EMBL" id="MDR6246797.1"/>
    </source>
</evidence>
<comment type="cofactor">
    <cofactor evidence="1">
        <name>[4Fe-4S] cluster</name>
        <dbReference type="ChEBI" id="CHEBI:49883"/>
    </cofactor>
</comment>
<evidence type="ECO:0000256" key="1">
    <source>
        <dbReference type="ARBA" id="ARBA00001966"/>
    </source>
</evidence>
<dbReference type="EMBL" id="JAVDQH010000044">
    <property type="protein sequence ID" value="MDR6246797.1"/>
    <property type="molecule type" value="Genomic_DNA"/>
</dbReference>
<comment type="caution">
    <text evidence="10">The sequence shown here is derived from an EMBL/GenBank/DDBJ whole genome shotgun (WGS) entry which is preliminary data.</text>
</comment>
<keyword evidence="2 8" id="KW-0813">Transport</keyword>
<dbReference type="RefSeq" id="WP_188775019.1">
    <property type="nucleotide sequence ID" value="NZ_BMMB01000003.1"/>
</dbReference>
<dbReference type="InterPro" id="IPR001080">
    <property type="entry name" value="3Fe4S_ferredoxin"/>
</dbReference>
<dbReference type="Pfam" id="PF13459">
    <property type="entry name" value="Fer4_15"/>
    <property type="match status" value="1"/>
</dbReference>
<keyword evidence="11" id="KW-1185">Reference proteome</keyword>
<protein>
    <recommendedName>
        <fullName evidence="8">Ferredoxin</fullName>
    </recommendedName>
</protein>
<gene>
    <name evidence="10" type="ORF">JOC58_004757</name>
</gene>
<dbReference type="PROSITE" id="PS51379">
    <property type="entry name" value="4FE4S_FER_2"/>
    <property type="match status" value="1"/>
</dbReference>
<dbReference type="PANTHER" id="PTHR39163:SF1">
    <property type="entry name" value="FERREDOXIN"/>
    <property type="match status" value="1"/>
</dbReference>
<evidence type="ECO:0000256" key="7">
    <source>
        <dbReference type="ARBA" id="ARBA00023014"/>
    </source>
</evidence>
<proteinExistence type="predicted"/>
<evidence type="ECO:0000256" key="2">
    <source>
        <dbReference type="ARBA" id="ARBA00022448"/>
    </source>
</evidence>
<evidence type="ECO:0000256" key="4">
    <source>
        <dbReference type="ARBA" id="ARBA00022723"/>
    </source>
</evidence>
<dbReference type="InterPro" id="IPR017896">
    <property type="entry name" value="4Fe4S_Fe-S-bd"/>
</dbReference>
<feature type="domain" description="4Fe-4S ferredoxin-type" evidence="9">
    <location>
        <begin position="3"/>
        <end position="31"/>
    </location>
</feature>
<keyword evidence="7 8" id="KW-0411">Iron-sulfur</keyword>
<reference evidence="10 11" key="1">
    <citation type="submission" date="2023-07" db="EMBL/GenBank/DDBJ databases">
        <title>Genomic Encyclopedia of Type Strains, Phase IV (KMG-IV): sequencing the most valuable type-strain genomes for metagenomic binning, comparative biology and taxonomic classification.</title>
        <authorList>
            <person name="Goeker M."/>
        </authorList>
    </citation>
    <scope>NUCLEOTIDE SEQUENCE [LARGE SCALE GENOMIC DNA]</scope>
    <source>
        <strain evidence="10 11">DSM 22170</strain>
    </source>
</reference>
<evidence type="ECO:0000256" key="5">
    <source>
        <dbReference type="ARBA" id="ARBA00022982"/>
    </source>
</evidence>
<keyword evidence="6 8" id="KW-0408">Iron</keyword>
<keyword evidence="3" id="KW-0004">4Fe-4S</keyword>
<dbReference type="SUPFAM" id="SSF54862">
    <property type="entry name" value="4Fe-4S ferredoxins"/>
    <property type="match status" value="1"/>
</dbReference>
<dbReference type="InterPro" id="IPR052395">
    <property type="entry name" value="ET_Ferredoxin"/>
</dbReference>
<keyword evidence="5 8" id="KW-0249">Electron transport</keyword>
<comment type="function">
    <text evidence="8">Ferredoxins are iron-sulfur proteins that transfer electrons in a wide variety of metabolic reactions.</text>
</comment>
<keyword evidence="4 8" id="KW-0479">Metal-binding</keyword>
<organism evidence="10 11">
    <name type="scientific">Paenibacillus hunanensis</name>
    <dbReference type="NCBI Taxonomy" id="539262"/>
    <lineage>
        <taxon>Bacteria</taxon>
        <taxon>Bacillati</taxon>
        <taxon>Bacillota</taxon>
        <taxon>Bacilli</taxon>
        <taxon>Bacillales</taxon>
        <taxon>Paenibacillaceae</taxon>
        <taxon>Paenibacillus</taxon>
    </lineage>
</organism>
<dbReference type="Gene3D" id="3.30.70.20">
    <property type="match status" value="1"/>
</dbReference>
<evidence type="ECO:0000256" key="8">
    <source>
        <dbReference type="RuleBase" id="RU368020"/>
    </source>
</evidence>
<accession>A0ABU1J5L9</accession>
<dbReference type="PRINTS" id="PR00352">
    <property type="entry name" value="3FE4SFRDOXIN"/>
</dbReference>
<evidence type="ECO:0000256" key="6">
    <source>
        <dbReference type="ARBA" id="ARBA00023004"/>
    </source>
</evidence>